<organism evidence="1">
    <name type="scientific">marine sediment metagenome</name>
    <dbReference type="NCBI Taxonomy" id="412755"/>
    <lineage>
        <taxon>unclassified sequences</taxon>
        <taxon>metagenomes</taxon>
        <taxon>ecological metagenomes</taxon>
    </lineage>
</organism>
<evidence type="ECO:0000313" key="1">
    <source>
        <dbReference type="EMBL" id="GAF77181.1"/>
    </source>
</evidence>
<sequence>MKLGPIERLMIENRRIRARVPGGYGGPAANLPWTPRGGAGVGWDSYAQWRRAAVALVATERAVQELIADGLRDFVPEALLRAAVARDVRELFPDE</sequence>
<reference evidence="1" key="1">
    <citation type="journal article" date="2014" name="Front. Microbiol.">
        <title>High frequency of phylogenetically diverse reductive dehalogenase-homologous genes in deep subseafloor sedimentary metagenomes.</title>
        <authorList>
            <person name="Kawai M."/>
            <person name="Futagami T."/>
            <person name="Toyoda A."/>
            <person name="Takaki Y."/>
            <person name="Nishi S."/>
            <person name="Hori S."/>
            <person name="Arai W."/>
            <person name="Tsubouchi T."/>
            <person name="Morono Y."/>
            <person name="Uchiyama I."/>
            <person name="Ito T."/>
            <person name="Fujiyama A."/>
            <person name="Inagaki F."/>
            <person name="Takami H."/>
        </authorList>
    </citation>
    <scope>NUCLEOTIDE SEQUENCE</scope>
    <source>
        <strain evidence="1">Expedition CK06-06</strain>
    </source>
</reference>
<name>X0SPX2_9ZZZZ</name>
<dbReference type="EMBL" id="BARS01009618">
    <property type="protein sequence ID" value="GAF77181.1"/>
    <property type="molecule type" value="Genomic_DNA"/>
</dbReference>
<comment type="caution">
    <text evidence="1">The sequence shown here is derived from an EMBL/GenBank/DDBJ whole genome shotgun (WGS) entry which is preliminary data.</text>
</comment>
<protein>
    <submittedName>
        <fullName evidence="1">Uncharacterized protein</fullName>
    </submittedName>
</protein>
<gene>
    <name evidence="1" type="ORF">S01H1_18046</name>
</gene>
<accession>X0SPX2</accession>
<dbReference type="AlphaFoldDB" id="X0SPX2"/>
<proteinExistence type="predicted"/>